<accession>A0A9X2BHX9</accession>
<gene>
    <name evidence="1" type="ORF">KP803_14025</name>
</gene>
<reference evidence="1" key="1">
    <citation type="submission" date="2021-11" db="EMBL/GenBank/DDBJ databases">
        <title>Vibrio ZSDE26 sp. nov. and Vibrio ZSDZ34 sp. nov., isolated from coastal seawater in Qingdao.</title>
        <authorList>
            <person name="Zhang P."/>
        </authorList>
    </citation>
    <scope>NUCLEOTIDE SEQUENCE</scope>
    <source>
        <strain evidence="1">ZSDE26</strain>
    </source>
</reference>
<protein>
    <submittedName>
        <fullName evidence="1">ATP-binding protein</fullName>
    </submittedName>
</protein>
<dbReference type="Proteomes" id="UP001139559">
    <property type="component" value="Unassembled WGS sequence"/>
</dbReference>
<comment type="caution">
    <text evidence="1">The sequence shown here is derived from an EMBL/GenBank/DDBJ whole genome shotgun (WGS) entry which is preliminary data.</text>
</comment>
<dbReference type="GO" id="GO:0005524">
    <property type="term" value="F:ATP binding"/>
    <property type="evidence" value="ECO:0007669"/>
    <property type="project" value="UniProtKB-KW"/>
</dbReference>
<keyword evidence="2" id="KW-1185">Reference proteome</keyword>
<dbReference type="Pfam" id="PF13671">
    <property type="entry name" value="AAA_33"/>
    <property type="match status" value="1"/>
</dbReference>
<sequence>MTKLYCLCGFIGSGKTTYAKHLSKQHSAFRFSIDEWMIPLYGEHMERDVFDARLNTLQSLFKQSALEMIELGLPVIFDLGLWKKTDREAMAQWAKSHNLDFELIYLDVDFEVCQQRALIRNATRGEQAYEMTPDMLSLFWSWFEVPSFDETITLVKPATKPN</sequence>
<dbReference type="RefSeq" id="WP_248009468.1">
    <property type="nucleotide sequence ID" value="NZ_JAJHVV010000008.1"/>
</dbReference>
<evidence type="ECO:0000313" key="1">
    <source>
        <dbReference type="EMBL" id="MCK6264394.1"/>
    </source>
</evidence>
<proteinExistence type="predicted"/>
<organism evidence="1 2">
    <name type="scientific">Vibrio amylolyticus</name>
    <dbReference type="NCBI Taxonomy" id="2847292"/>
    <lineage>
        <taxon>Bacteria</taxon>
        <taxon>Pseudomonadati</taxon>
        <taxon>Pseudomonadota</taxon>
        <taxon>Gammaproteobacteria</taxon>
        <taxon>Vibrionales</taxon>
        <taxon>Vibrionaceae</taxon>
        <taxon>Vibrio</taxon>
    </lineage>
</organism>
<dbReference type="InterPro" id="IPR027417">
    <property type="entry name" value="P-loop_NTPase"/>
</dbReference>
<keyword evidence="1" id="KW-0067">ATP-binding</keyword>
<keyword evidence="1" id="KW-0547">Nucleotide-binding</keyword>
<dbReference type="SUPFAM" id="SSF52540">
    <property type="entry name" value="P-loop containing nucleoside triphosphate hydrolases"/>
    <property type="match status" value="1"/>
</dbReference>
<dbReference type="EMBL" id="JAJHVV010000008">
    <property type="protein sequence ID" value="MCK6264394.1"/>
    <property type="molecule type" value="Genomic_DNA"/>
</dbReference>
<evidence type="ECO:0000313" key="2">
    <source>
        <dbReference type="Proteomes" id="UP001139559"/>
    </source>
</evidence>
<name>A0A9X2BHX9_9VIBR</name>
<dbReference type="Gene3D" id="3.40.50.300">
    <property type="entry name" value="P-loop containing nucleotide triphosphate hydrolases"/>
    <property type="match status" value="1"/>
</dbReference>
<dbReference type="AlphaFoldDB" id="A0A9X2BHX9"/>